<feature type="domain" description="AsmA" evidence="3">
    <location>
        <begin position="8"/>
        <end position="741"/>
    </location>
</feature>
<accession>A0ABV8P125</accession>
<feature type="region of interest" description="Disordered" evidence="1">
    <location>
        <begin position="842"/>
        <end position="862"/>
    </location>
</feature>
<keyword evidence="5" id="KW-1185">Reference proteome</keyword>
<dbReference type="Pfam" id="PF05170">
    <property type="entry name" value="AsmA"/>
    <property type="match status" value="1"/>
</dbReference>
<evidence type="ECO:0000256" key="1">
    <source>
        <dbReference type="SAM" id="MobiDB-lite"/>
    </source>
</evidence>
<feature type="region of interest" description="Disordered" evidence="1">
    <location>
        <begin position="505"/>
        <end position="540"/>
    </location>
</feature>
<dbReference type="Proteomes" id="UP001595848">
    <property type="component" value="Unassembled WGS sequence"/>
</dbReference>
<sequence length="872" mass="92194">MKFWFKRVLVGLVVVVIVALVGLAIFLLTFDPNAYKSKLEEIVYNRYHRSLVVKGDIELSLFPRIGLSLQDVSLSDRESTDVFASVDSARFAVAIWPLMFNRLVVDHVAVSGFKAWVVRNAAGEFNFRDLLDNSVPGIEPPPAPPQSTPASHASKLPALLRNHEAARTDFQIDIAGLDLKNGEIHYRDYMTGARARVEKLTVNTGRVTYDQPFDVALQGKLIGVSPKAQADIDGQAVVRFNPLERTYSAQKINVQVAGTLGDLQAKSATLRGNLAYSDYTETLTAANLALAVQGSVQGATPIKNLDASLSVPQLKADRSQSELKLEKLALRAKGNLPDQSFDVAVDAPSLSISPEAAKGDTVTGTVKLSGQKTLGLALGISGLGGNAQHLTLKELKVEGGLKQGQRLVQFNLSSPAVWNSIRQRGEFSAMKGDVKIQAPALPGGSFEFPMIGSLHADLVKDQLSSEINAVLSGSKLDFKIQATRLADPKVVFDLNADSLDFNKLFPPAQPKPAAKPQDKAQDKAQDSGQDKAKDKAQAAAAAQPAAKAAAAAAPAQPIDLSFLQPLDVTGTIKVGDVRVRGLRAKQLDAGLRVADGKLTVAPLSASLYQGTLKGSLSANADNTLAARLALNKVSVGDLLRGLGTDGRMAGQGNVSLDLHSQGTTSAALVAGLDGTVQANVQNGAIIGINIDQTLNEISSAVHNMFSGQVPDVQAKYDPSRRTNFASLDAAVVFAQGEGTVKKFNLSGSTIKTTIGSPASIDLVNRQMDCTVDVHVLHTLSQTVGNLTDFMGVSVPIRVSGPFDALDYQVQWKDIGSAAVRRALQGGLLDMLSNKVGKGLLPSQDKLPAPAAPPSSGNPVKSIGNALKGLLGQ</sequence>
<feature type="transmembrane region" description="Helical" evidence="2">
    <location>
        <begin position="7"/>
        <end position="30"/>
    </location>
</feature>
<protein>
    <submittedName>
        <fullName evidence="4">AsmA family protein</fullName>
    </submittedName>
</protein>
<dbReference type="PANTHER" id="PTHR30441">
    <property type="entry name" value="DUF748 DOMAIN-CONTAINING PROTEIN"/>
    <property type="match status" value="1"/>
</dbReference>
<comment type="caution">
    <text evidence="4">The sequence shown here is derived from an EMBL/GenBank/DDBJ whole genome shotgun (WGS) entry which is preliminary data.</text>
</comment>
<evidence type="ECO:0000256" key="2">
    <source>
        <dbReference type="SAM" id="Phobius"/>
    </source>
</evidence>
<proteinExistence type="predicted"/>
<evidence type="ECO:0000259" key="3">
    <source>
        <dbReference type="Pfam" id="PF05170"/>
    </source>
</evidence>
<dbReference type="PANTHER" id="PTHR30441:SF4">
    <property type="entry name" value="PROTEIN ASMA"/>
    <property type="match status" value="1"/>
</dbReference>
<evidence type="ECO:0000313" key="4">
    <source>
        <dbReference type="EMBL" id="MFC4202895.1"/>
    </source>
</evidence>
<evidence type="ECO:0000313" key="5">
    <source>
        <dbReference type="Proteomes" id="UP001595848"/>
    </source>
</evidence>
<dbReference type="InterPro" id="IPR052894">
    <property type="entry name" value="AsmA-related"/>
</dbReference>
<feature type="compositionally biased region" description="Basic and acidic residues" evidence="1">
    <location>
        <begin position="516"/>
        <end position="536"/>
    </location>
</feature>
<keyword evidence="2" id="KW-0472">Membrane</keyword>
<keyword evidence="2" id="KW-0812">Transmembrane</keyword>
<gene>
    <name evidence="4" type="ORF">ACFOY1_18245</name>
</gene>
<keyword evidence="2" id="KW-1133">Transmembrane helix</keyword>
<name>A0ABV8P125_9BURK</name>
<organism evidence="4 5">
    <name type="scientific">Candidimonas humi</name>
    <dbReference type="NCBI Taxonomy" id="683355"/>
    <lineage>
        <taxon>Bacteria</taxon>
        <taxon>Pseudomonadati</taxon>
        <taxon>Pseudomonadota</taxon>
        <taxon>Betaproteobacteria</taxon>
        <taxon>Burkholderiales</taxon>
        <taxon>Alcaligenaceae</taxon>
        <taxon>Candidimonas</taxon>
    </lineage>
</organism>
<reference evidence="5" key="1">
    <citation type="journal article" date="2019" name="Int. J. Syst. Evol. Microbiol.">
        <title>The Global Catalogue of Microorganisms (GCM) 10K type strain sequencing project: providing services to taxonomists for standard genome sequencing and annotation.</title>
        <authorList>
            <consortium name="The Broad Institute Genomics Platform"/>
            <consortium name="The Broad Institute Genome Sequencing Center for Infectious Disease"/>
            <person name="Wu L."/>
            <person name="Ma J."/>
        </authorList>
    </citation>
    <scope>NUCLEOTIDE SEQUENCE [LARGE SCALE GENOMIC DNA]</scope>
    <source>
        <strain evidence="5">LMG 24813</strain>
    </source>
</reference>
<dbReference type="RefSeq" id="WP_217965369.1">
    <property type="nucleotide sequence ID" value="NZ_JAHTBN010000006.1"/>
</dbReference>
<dbReference type="InterPro" id="IPR007844">
    <property type="entry name" value="AsmA"/>
</dbReference>
<dbReference type="EMBL" id="JBHSBV010000007">
    <property type="protein sequence ID" value="MFC4202895.1"/>
    <property type="molecule type" value="Genomic_DNA"/>
</dbReference>